<keyword evidence="1" id="KW-0472">Membrane</keyword>
<proteinExistence type="predicted"/>
<reference evidence="2 3" key="1">
    <citation type="submission" date="2020-02" db="EMBL/GenBank/DDBJ databases">
        <title>Draft genome sequence of two Spirosoma agri KCTC 52727 and Spirosoma terrae KCTC 52035.</title>
        <authorList>
            <person name="Rojas J."/>
            <person name="Ambika Manirajan B."/>
            <person name="Ratering S."/>
            <person name="Suarez C."/>
            <person name="Schnell S."/>
        </authorList>
    </citation>
    <scope>NUCLEOTIDE SEQUENCE [LARGE SCALE GENOMIC DNA]</scope>
    <source>
        <strain evidence="2 3">KCTC 52727</strain>
    </source>
</reference>
<gene>
    <name evidence="2" type="ORF">GK091_15310</name>
</gene>
<keyword evidence="1" id="KW-1133">Transmembrane helix</keyword>
<organism evidence="2 3">
    <name type="scientific">Spirosoma agri</name>
    <dbReference type="NCBI Taxonomy" id="1987381"/>
    <lineage>
        <taxon>Bacteria</taxon>
        <taxon>Pseudomonadati</taxon>
        <taxon>Bacteroidota</taxon>
        <taxon>Cytophagia</taxon>
        <taxon>Cytophagales</taxon>
        <taxon>Cytophagaceae</taxon>
        <taxon>Spirosoma</taxon>
    </lineage>
</organism>
<evidence type="ECO:0000256" key="1">
    <source>
        <dbReference type="SAM" id="Phobius"/>
    </source>
</evidence>
<dbReference type="EMBL" id="JAAGNZ010000001">
    <property type="protein sequence ID" value="NEU68259.1"/>
    <property type="molecule type" value="Genomic_DNA"/>
</dbReference>
<dbReference type="AlphaFoldDB" id="A0A6M0IJ21"/>
<dbReference type="RefSeq" id="WP_164039927.1">
    <property type="nucleotide sequence ID" value="NZ_JAAGNZ010000001.1"/>
</dbReference>
<accession>A0A6M0IJ21</accession>
<feature type="transmembrane region" description="Helical" evidence="1">
    <location>
        <begin position="87"/>
        <end position="109"/>
    </location>
</feature>
<sequence length="199" mass="22911">MESEEDSRPEIQINWKPIVADVSKVSIEDLKFIFAQAEKRLDDSIKNFDITTTKSTSFITLSSTLLTALTAYFFINHDPRGTFDPKLCTVSVTCLYLFAILTRFVWIILPKSIEPIGTYPQDLYNDNVLYEDPKTADNSAKPYIKEIYLTELQSYDRRIQHNETVNQNRQNVFNQSVWLICAMPVIATILYSLLSVCFS</sequence>
<name>A0A6M0IJ21_9BACT</name>
<feature type="transmembrane region" description="Helical" evidence="1">
    <location>
        <begin position="177"/>
        <end position="198"/>
    </location>
</feature>
<feature type="transmembrane region" description="Helical" evidence="1">
    <location>
        <begin position="56"/>
        <end position="75"/>
    </location>
</feature>
<protein>
    <submittedName>
        <fullName evidence="2">Uncharacterized protein</fullName>
    </submittedName>
</protein>
<keyword evidence="1" id="KW-0812">Transmembrane</keyword>
<evidence type="ECO:0000313" key="2">
    <source>
        <dbReference type="EMBL" id="NEU68259.1"/>
    </source>
</evidence>
<dbReference type="Proteomes" id="UP000477386">
    <property type="component" value="Unassembled WGS sequence"/>
</dbReference>
<keyword evidence="3" id="KW-1185">Reference proteome</keyword>
<evidence type="ECO:0000313" key="3">
    <source>
        <dbReference type="Proteomes" id="UP000477386"/>
    </source>
</evidence>
<comment type="caution">
    <text evidence="2">The sequence shown here is derived from an EMBL/GenBank/DDBJ whole genome shotgun (WGS) entry which is preliminary data.</text>
</comment>